<dbReference type="Pfam" id="PF19478">
    <property type="entry name" value="TrbL_2"/>
    <property type="match status" value="1"/>
</dbReference>
<dbReference type="Proteomes" id="UP000005945">
    <property type="component" value="Unassembled WGS sequence"/>
</dbReference>
<feature type="transmembrane region" description="Helical" evidence="1">
    <location>
        <begin position="106"/>
        <end position="124"/>
    </location>
</feature>
<dbReference type="EMBL" id="ABED02000029">
    <property type="protein sequence ID" value="EDP20616.1"/>
    <property type="molecule type" value="Genomic_DNA"/>
</dbReference>
<evidence type="ECO:0008006" key="4">
    <source>
        <dbReference type="Google" id="ProtNLM"/>
    </source>
</evidence>
<feature type="transmembrane region" description="Helical" evidence="1">
    <location>
        <begin position="226"/>
        <end position="247"/>
    </location>
</feature>
<accession>A8SHM7</accession>
<dbReference type="AlphaFoldDB" id="A8SHM7"/>
<dbReference type="HOGENOM" id="CLU_076354_0_0_9"/>
<dbReference type="InterPro" id="IPR045798">
    <property type="entry name" value="TrbL_Firmicutes"/>
</dbReference>
<keyword evidence="1" id="KW-1133">Transmembrane helix</keyword>
<protein>
    <recommendedName>
        <fullName evidence="4">TrbL/VirB6 plasmid conjugal transfer protein</fullName>
    </recommendedName>
</protein>
<name>A8SHM7_9FIRM</name>
<gene>
    <name evidence="2" type="ORF">FAEPRAM212_03413</name>
</gene>
<evidence type="ECO:0000313" key="3">
    <source>
        <dbReference type="Proteomes" id="UP000005945"/>
    </source>
</evidence>
<reference evidence="2 3" key="2">
    <citation type="submission" date="2007-09" db="EMBL/GenBank/DDBJ databases">
        <authorList>
            <person name="Fulton L."/>
            <person name="Clifton S."/>
            <person name="Fulton B."/>
            <person name="Xu J."/>
            <person name="Minx P."/>
            <person name="Pepin K.H."/>
            <person name="Johnson M."/>
            <person name="Thiruvilangam P."/>
            <person name="Bhonagiri V."/>
            <person name="Nash W.E."/>
            <person name="Mardis E.R."/>
            <person name="Wilson R.K."/>
        </authorList>
    </citation>
    <scope>NUCLEOTIDE SEQUENCE [LARGE SCALE GENOMIC DNA]</scope>
    <source>
        <strain evidence="2 3">M21/2</strain>
    </source>
</reference>
<organism evidence="2 3">
    <name type="scientific">Faecalibacterium prausnitzii M21/2</name>
    <dbReference type="NCBI Taxonomy" id="411485"/>
    <lineage>
        <taxon>Bacteria</taxon>
        <taxon>Bacillati</taxon>
        <taxon>Bacillota</taxon>
        <taxon>Clostridia</taxon>
        <taxon>Eubacteriales</taxon>
        <taxon>Oscillospiraceae</taxon>
        <taxon>Faecalibacterium</taxon>
    </lineage>
</organism>
<proteinExistence type="predicted"/>
<evidence type="ECO:0000256" key="1">
    <source>
        <dbReference type="SAM" id="Phobius"/>
    </source>
</evidence>
<dbReference type="RefSeq" id="WP_005927889.1">
    <property type="nucleotide sequence ID" value="NZ_DS483503.1"/>
</dbReference>
<reference evidence="2 3" key="1">
    <citation type="submission" date="2007-09" db="EMBL/GenBank/DDBJ databases">
        <title>Draft genome sequence of Faecalibacterium prausnitzii M21/2.</title>
        <authorList>
            <person name="Sudarsanam P."/>
            <person name="Ley R."/>
            <person name="Guruge J."/>
            <person name="Turnbaugh P.J."/>
            <person name="Mahowald M."/>
            <person name="Liep D."/>
            <person name="Gordon J."/>
        </authorList>
    </citation>
    <scope>NUCLEOTIDE SEQUENCE [LARGE SCALE GENOMIC DNA]</scope>
    <source>
        <strain evidence="2 3">M21/2</strain>
    </source>
</reference>
<feature type="transmembrane region" description="Helical" evidence="1">
    <location>
        <begin position="259"/>
        <end position="276"/>
    </location>
</feature>
<keyword evidence="1" id="KW-0812">Transmembrane</keyword>
<dbReference type="GeneID" id="75069540"/>
<feature type="transmembrane region" description="Helical" evidence="1">
    <location>
        <begin position="166"/>
        <end position="191"/>
    </location>
</feature>
<comment type="caution">
    <text evidence="2">The sequence shown here is derived from an EMBL/GenBank/DDBJ whole genome shotgun (WGS) entry which is preliminary data.</text>
</comment>
<sequence>MDFLIDALTNWLKEMLVGGIMGNLSGMFDSVNQQVADISGQIGQTPQGWNPDIFNMIHTLSENIMVPIAGVILAIVMTVELIQMIADRNNLHDVDTWMIFKWVFKSAAAILIVTNTWNIVMAVFDMAQSVVAQAAGIIGSDASIDISEVLADMEPRLMEMDLGPLIGLWVQSLFIGMTMWALYICIFIVIYGRMIEIYLVTSVAPIPMAAMMGKEWGGMGQNYLRSLLALGFQAFLIIVCVAIYAVLVQNIATEEDVIMAIWTCVGYTVLLCFTLFKTGTLAKAIFQAH</sequence>
<feature type="transmembrane region" description="Helical" evidence="1">
    <location>
        <begin position="64"/>
        <end position="86"/>
    </location>
</feature>
<evidence type="ECO:0000313" key="2">
    <source>
        <dbReference type="EMBL" id="EDP20616.1"/>
    </source>
</evidence>
<keyword evidence="1" id="KW-0472">Membrane</keyword>